<feature type="compositionally biased region" description="Gly residues" evidence="1">
    <location>
        <begin position="288"/>
        <end position="299"/>
    </location>
</feature>
<feature type="compositionally biased region" description="Pro residues" evidence="1">
    <location>
        <begin position="1023"/>
        <end position="1039"/>
    </location>
</feature>
<gene>
    <name evidence="2" type="ORF">Agub_g6615</name>
</gene>
<proteinExistence type="predicted"/>
<protein>
    <submittedName>
        <fullName evidence="2">Uncharacterized protein</fullName>
    </submittedName>
</protein>
<feature type="region of interest" description="Disordered" evidence="1">
    <location>
        <begin position="938"/>
        <end position="972"/>
    </location>
</feature>
<dbReference type="EMBL" id="BMAR01000009">
    <property type="protein sequence ID" value="GFR45220.1"/>
    <property type="molecule type" value="Genomic_DNA"/>
</dbReference>
<evidence type="ECO:0000256" key="1">
    <source>
        <dbReference type="SAM" id="MobiDB-lite"/>
    </source>
</evidence>
<evidence type="ECO:0000313" key="3">
    <source>
        <dbReference type="Proteomes" id="UP001054857"/>
    </source>
</evidence>
<dbReference type="Proteomes" id="UP001054857">
    <property type="component" value="Unassembled WGS sequence"/>
</dbReference>
<organism evidence="2 3">
    <name type="scientific">Astrephomene gubernaculifera</name>
    <dbReference type="NCBI Taxonomy" id="47775"/>
    <lineage>
        <taxon>Eukaryota</taxon>
        <taxon>Viridiplantae</taxon>
        <taxon>Chlorophyta</taxon>
        <taxon>core chlorophytes</taxon>
        <taxon>Chlorophyceae</taxon>
        <taxon>CS clade</taxon>
        <taxon>Chlamydomonadales</taxon>
        <taxon>Astrephomenaceae</taxon>
        <taxon>Astrephomene</taxon>
    </lineage>
</organism>
<sequence>MTLSSRGWPFASSVGRTLGSPYSGYRGNNTIYPDESWKGSLRKYPYPSGASASVRRARSASPRRKTGKERAATQRQALQDILARIDHTQGDLQVLAENVAHWSKEAAALSAGLKEEAMLLELSRQAGKLATSEANQRDLHVYRSAALSPSGVAIRENDYLRNELRGMIRICKLLLERTPSPNDIDPSLTHRVAAATARDVAWSSAGGAPAGGSGSAGSRVAASISGSAGASSSRRVHFNQPSTAAAVAPAASAADRATDSVNARAPAVVTAEALLASARQAVAAGVGAASGSGGSGAGSGNASVSSSASVRSPYSPPSVSYAPPPPVMLSSSFVDPPRVKSPGSGSASASSGSVAASESASRQGSYGSSTYGSGGFNYDRAFQEQEAAKAAVAAEEAVAAAEAAEAAAAAHVAAAAAATAAAEAMAAFEVDARARGSGGSAASSDGYGRQMDIGGYVDQVQAAMDAADQAIADLTSGFTSDSGDGDDGADDGMLYEIQADVDADVAVNGVGGGRNMAVVSDGGAAAGPGASAPSFSGFLGREQQEAAEEAEAEEALDEITVAADSIPADDEEEEEVAAAEQQPWGAAKPLSPPQQPSYLQQPPPYSSTSFMPRQQQPQQQPQSQQQRFPRVPPLTEITSAASSRSARSPRSPAAATASTAASTPASQTRRAPRAAAAWEELLEEVEQEHQQQSQLQQQRRQQQQQQLVNAKEDAGQQEPVLGTPMGTPVKVAEGVPASSPATPVYQGASYAIGPYPAIGAAASGGFGLGRSVVQGVPVVTSTPATVRRMGPPPPPLQTPVSPVAASPPLPSMGLSTTTAPYYLGCSSNSGIAAAAAAAAAPYGSRASGTVQTTASPVAASAPAAAGETAAVPSAAVALDELLLAEVEKLKQVNRALAVTLQSYNRVTGRHTIGGGAAAVDGMFSSSFTDAGPPPTVSSFGAVKGSGDGSTAGARPSFSTVRGSGGGSGGSSAPPFASIANSAGAPAPATPLRYAVPAASPKPVSPSALWYPYGYKVVTDPPFPASPRAAQPPPPTPSSPSPLAQRPVPEWEAAPPPPTRMTATAAAAGSTAGGSVRSASGDRSVRSASGDGGASAGSDKDGVRQLDDSLDSQLYQIRRELRDIRHGLVLDRLKVLSASAAGGTPTSALAGASGAGGGVAAGASVPGRTAAAPYRTAGLAEPPLTSASAPTAAVAYVSSSAYPPPPATPLQYRAAPPPPPPPAPLPYSDALQVSRMKDEIADLRRQITNDKVWYMNSLDNVVTERTVMFQDMQRRLDRLMLWGV</sequence>
<accession>A0AAD3DNQ8</accession>
<keyword evidence="3" id="KW-1185">Reference proteome</keyword>
<feature type="region of interest" description="Disordered" evidence="1">
    <location>
        <begin position="287"/>
        <end position="320"/>
    </location>
</feature>
<feature type="compositionally biased region" description="Basic residues" evidence="1">
    <location>
        <begin position="55"/>
        <end position="67"/>
    </location>
</feature>
<feature type="compositionally biased region" description="Low complexity" evidence="1">
    <location>
        <begin position="612"/>
        <end position="629"/>
    </location>
</feature>
<feature type="compositionally biased region" description="Low complexity" evidence="1">
    <location>
        <begin position="1059"/>
        <end position="1088"/>
    </location>
</feature>
<feature type="compositionally biased region" description="Low complexity" evidence="1">
    <location>
        <begin position="341"/>
        <end position="366"/>
    </location>
</feature>
<feature type="compositionally biased region" description="Acidic residues" evidence="1">
    <location>
        <begin position="568"/>
        <end position="577"/>
    </location>
</feature>
<name>A0AAD3DNQ8_9CHLO</name>
<feature type="compositionally biased region" description="Low complexity" evidence="1">
    <location>
        <begin position="300"/>
        <end position="320"/>
    </location>
</feature>
<reference evidence="2 3" key="1">
    <citation type="journal article" date="2021" name="Sci. Rep.">
        <title>Genome sequencing of the multicellular alga Astrephomene provides insights into convergent evolution of germ-soma differentiation.</title>
        <authorList>
            <person name="Yamashita S."/>
            <person name="Yamamoto K."/>
            <person name="Matsuzaki R."/>
            <person name="Suzuki S."/>
            <person name="Yamaguchi H."/>
            <person name="Hirooka S."/>
            <person name="Minakuchi Y."/>
            <person name="Miyagishima S."/>
            <person name="Kawachi M."/>
            <person name="Toyoda A."/>
            <person name="Nozaki H."/>
        </authorList>
    </citation>
    <scope>NUCLEOTIDE SEQUENCE [LARGE SCALE GENOMIC DNA]</scope>
    <source>
        <strain evidence="2 3">NIES-4017</strain>
    </source>
</reference>
<feature type="compositionally biased region" description="Low complexity" evidence="1">
    <location>
        <begin position="638"/>
        <end position="679"/>
    </location>
</feature>
<feature type="region of interest" description="Disordered" evidence="1">
    <location>
        <begin position="1023"/>
        <end position="1104"/>
    </location>
</feature>
<comment type="caution">
    <text evidence="2">The sequence shown here is derived from an EMBL/GenBank/DDBJ whole genome shotgun (WGS) entry which is preliminary data.</text>
</comment>
<feature type="region of interest" description="Disordered" evidence="1">
    <location>
        <begin position="48"/>
        <end position="72"/>
    </location>
</feature>
<feature type="compositionally biased region" description="Pro residues" evidence="1">
    <location>
        <begin position="590"/>
        <end position="605"/>
    </location>
</feature>
<evidence type="ECO:0000313" key="2">
    <source>
        <dbReference type="EMBL" id="GFR45220.1"/>
    </source>
</evidence>
<feature type="compositionally biased region" description="Low complexity" evidence="1">
    <location>
        <begin position="690"/>
        <end position="707"/>
    </location>
</feature>
<feature type="region of interest" description="Disordered" evidence="1">
    <location>
        <begin position="332"/>
        <end position="366"/>
    </location>
</feature>
<feature type="region of interest" description="Disordered" evidence="1">
    <location>
        <begin position="568"/>
        <end position="727"/>
    </location>
</feature>
<feature type="compositionally biased region" description="Low complexity" evidence="1">
    <location>
        <begin position="1040"/>
        <end position="1052"/>
    </location>
</feature>